<dbReference type="Proteomes" id="UP001362999">
    <property type="component" value="Unassembled WGS sequence"/>
</dbReference>
<keyword evidence="5 8" id="KW-0010">Activator</keyword>
<evidence type="ECO:0000256" key="5">
    <source>
        <dbReference type="ARBA" id="ARBA00023159"/>
    </source>
</evidence>
<sequence>MLQELSHMDRITQLQDEIQQLLTIMASTIVYLTSRANFVQLDGSEIPITKQRNPEKYDEPEAFEANKKELVTDLMVKAKQVEYLIQSLPEPEPEEDQEKRLRALDEEMTLANQEYIQAVARSSNLSPFFDLHAQISSVLRLMLEETDSGLV</sequence>
<dbReference type="PANTHER" id="PTHR13381:SF0">
    <property type="entry name" value="MEDIATOR OF RNA POLYMERASE II TRANSCRIPTION SUBUNIT 21"/>
    <property type="match status" value="1"/>
</dbReference>
<dbReference type="InterPro" id="IPR021384">
    <property type="entry name" value="Mediator_Med21"/>
</dbReference>
<evidence type="ECO:0000256" key="2">
    <source>
        <dbReference type="ARBA" id="ARBA00005770"/>
    </source>
</evidence>
<dbReference type="InterPro" id="IPR037212">
    <property type="entry name" value="Med7/Med21-like"/>
</dbReference>
<evidence type="ECO:0000256" key="8">
    <source>
        <dbReference type="RuleBase" id="RU366036"/>
    </source>
</evidence>
<evidence type="ECO:0000256" key="4">
    <source>
        <dbReference type="ARBA" id="ARBA00023015"/>
    </source>
</evidence>
<comment type="subcellular location">
    <subcellularLocation>
        <location evidence="1 8">Nucleus</location>
    </subcellularLocation>
</comment>
<dbReference type="Pfam" id="PF11221">
    <property type="entry name" value="Med21"/>
    <property type="match status" value="1"/>
</dbReference>
<organism evidence="9 10">
    <name type="scientific">Favolaschia claudopus</name>
    <dbReference type="NCBI Taxonomy" id="2862362"/>
    <lineage>
        <taxon>Eukaryota</taxon>
        <taxon>Fungi</taxon>
        <taxon>Dikarya</taxon>
        <taxon>Basidiomycota</taxon>
        <taxon>Agaricomycotina</taxon>
        <taxon>Agaricomycetes</taxon>
        <taxon>Agaricomycetidae</taxon>
        <taxon>Agaricales</taxon>
        <taxon>Marasmiineae</taxon>
        <taxon>Mycenaceae</taxon>
        <taxon>Favolaschia</taxon>
    </lineage>
</organism>
<keyword evidence="6 8" id="KW-0804">Transcription</keyword>
<evidence type="ECO:0000313" key="9">
    <source>
        <dbReference type="EMBL" id="KAK7006719.1"/>
    </source>
</evidence>
<dbReference type="Gene3D" id="6.10.280.10">
    <property type="entry name" value="Mediator complex, subunit Med21"/>
    <property type="match status" value="1"/>
</dbReference>
<proteinExistence type="inferred from homology"/>
<reference evidence="9 10" key="1">
    <citation type="journal article" date="2024" name="J Genomics">
        <title>Draft genome sequencing and assembly of Favolaschia claudopus CIRM-BRFM 2984 isolated from oak limbs.</title>
        <authorList>
            <person name="Navarro D."/>
            <person name="Drula E."/>
            <person name="Chaduli D."/>
            <person name="Cazenave R."/>
            <person name="Ahrendt S."/>
            <person name="Wang J."/>
            <person name="Lipzen A."/>
            <person name="Daum C."/>
            <person name="Barry K."/>
            <person name="Grigoriev I.V."/>
            <person name="Favel A."/>
            <person name="Rosso M.N."/>
            <person name="Martin F."/>
        </authorList>
    </citation>
    <scope>NUCLEOTIDE SEQUENCE [LARGE SCALE GENOMIC DNA]</scope>
    <source>
        <strain evidence="9 10">CIRM-BRFM 2984</strain>
    </source>
</reference>
<dbReference type="PANTHER" id="PTHR13381">
    <property type="entry name" value="RNA POLYMERASE II HOLOENZYME COMPONENT SRB7"/>
    <property type="match status" value="1"/>
</dbReference>
<comment type="caution">
    <text evidence="9">The sequence shown here is derived from an EMBL/GenBank/DDBJ whole genome shotgun (WGS) entry which is preliminary data.</text>
</comment>
<name>A0AAW0ADJ4_9AGAR</name>
<dbReference type="AlphaFoldDB" id="A0AAW0ADJ4"/>
<comment type="subunit">
    <text evidence="8">Component of the Mediator complex.</text>
</comment>
<evidence type="ECO:0000256" key="7">
    <source>
        <dbReference type="ARBA" id="ARBA00023242"/>
    </source>
</evidence>
<dbReference type="EMBL" id="JAWWNJ010000075">
    <property type="protein sequence ID" value="KAK7006719.1"/>
    <property type="molecule type" value="Genomic_DNA"/>
</dbReference>
<dbReference type="GO" id="GO:0016592">
    <property type="term" value="C:mediator complex"/>
    <property type="evidence" value="ECO:0007669"/>
    <property type="project" value="UniProtKB-UniRule"/>
</dbReference>
<evidence type="ECO:0000256" key="1">
    <source>
        <dbReference type="ARBA" id="ARBA00004123"/>
    </source>
</evidence>
<comment type="similarity">
    <text evidence="2 8">Belongs to the Mediator complex subunit 21 family.</text>
</comment>
<dbReference type="SUPFAM" id="SSF140718">
    <property type="entry name" value="Mediator hinge subcomplex-like"/>
    <property type="match status" value="1"/>
</dbReference>
<evidence type="ECO:0000313" key="10">
    <source>
        <dbReference type="Proteomes" id="UP001362999"/>
    </source>
</evidence>
<dbReference type="GO" id="GO:0006357">
    <property type="term" value="P:regulation of transcription by RNA polymerase II"/>
    <property type="evidence" value="ECO:0007669"/>
    <property type="project" value="TreeGrafter"/>
</dbReference>
<keyword evidence="4 8" id="KW-0805">Transcription regulation</keyword>
<protein>
    <recommendedName>
        <fullName evidence="3 8">Mediator of RNA polymerase II transcription subunit 21</fullName>
    </recommendedName>
</protein>
<comment type="function">
    <text evidence="8">Component of the Mediator complex, a coactivator involved in the regulated transcription of nearly all RNA polymerase II-dependent genes. Mediator functions as a bridge to convey information from gene-specific regulatory proteins to the basal RNA polymerase II transcription machinery. Mediator is recruited to promoters by direct interactions with regulatory proteins and serves as a scaffold for the assembly of a functional preinitiation complex with RNA polymerase II and the general transcription factors.</text>
</comment>
<accession>A0AAW0ADJ4</accession>
<gene>
    <name evidence="9" type="ORF">R3P38DRAFT_2646628</name>
</gene>
<keyword evidence="10" id="KW-1185">Reference proteome</keyword>
<dbReference type="GO" id="GO:0003712">
    <property type="term" value="F:transcription coregulator activity"/>
    <property type="evidence" value="ECO:0007669"/>
    <property type="project" value="TreeGrafter"/>
</dbReference>
<evidence type="ECO:0000256" key="6">
    <source>
        <dbReference type="ARBA" id="ARBA00023163"/>
    </source>
</evidence>
<keyword evidence="7 8" id="KW-0539">Nucleus</keyword>
<evidence type="ECO:0000256" key="3">
    <source>
        <dbReference type="ARBA" id="ARBA00019691"/>
    </source>
</evidence>